<dbReference type="RefSeq" id="WP_269885459.1">
    <property type="nucleotide sequence ID" value="NZ_JAQAGZ010000029.1"/>
</dbReference>
<comment type="caution">
    <text evidence="2">The sequence shown here is derived from an EMBL/GenBank/DDBJ whole genome shotgun (WGS) entry which is preliminary data.</text>
</comment>
<sequence>MKTLQSPRFKDLSQGECADAPIFRKLWDQFDFSLLLTQSGIIKRSGTPSWLLAFLYVVGLIAHCSSVFQTAKLAGKDALLKAMVSVQKITQCALSRFLTAPFAWRTFGKKRVARLQEDADTKLQDGDVVNLDDTLAAHHYAKALPFLCWLYDHARKIHVWGMNLVVLQAVL</sequence>
<keyword evidence="1" id="KW-0812">Transmembrane</keyword>
<evidence type="ECO:0008006" key="4">
    <source>
        <dbReference type="Google" id="ProtNLM"/>
    </source>
</evidence>
<evidence type="ECO:0000313" key="3">
    <source>
        <dbReference type="Proteomes" id="UP001527882"/>
    </source>
</evidence>
<feature type="transmembrane region" description="Helical" evidence="1">
    <location>
        <begin position="50"/>
        <end position="68"/>
    </location>
</feature>
<gene>
    <name evidence="2" type="ORF">O9H85_32130</name>
</gene>
<accession>A0ABT4QJ70</accession>
<keyword evidence="1" id="KW-1133">Transmembrane helix</keyword>
<protein>
    <recommendedName>
        <fullName evidence="4">ABC transmembrane type-1 domain-containing protein</fullName>
    </recommendedName>
</protein>
<dbReference type="EMBL" id="JAQAGZ010000029">
    <property type="protein sequence ID" value="MCZ8516924.1"/>
    <property type="molecule type" value="Genomic_DNA"/>
</dbReference>
<organism evidence="2 3">
    <name type="scientific">Paenibacillus gyeongsangnamensis</name>
    <dbReference type="NCBI Taxonomy" id="3388067"/>
    <lineage>
        <taxon>Bacteria</taxon>
        <taxon>Bacillati</taxon>
        <taxon>Bacillota</taxon>
        <taxon>Bacilli</taxon>
        <taxon>Bacillales</taxon>
        <taxon>Paenibacillaceae</taxon>
        <taxon>Paenibacillus</taxon>
    </lineage>
</organism>
<evidence type="ECO:0000256" key="1">
    <source>
        <dbReference type="SAM" id="Phobius"/>
    </source>
</evidence>
<dbReference type="Proteomes" id="UP001527882">
    <property type="component" value="Unassembled WGS sequence"/>
</dbReference>
<keyword evidence="1" id="KW-0472">Membrane</keyword>
<proteinExistence type="predicted"/>
<keyword evidence="3" id="KW-1185">Reference proteome</keyword>
<name>A0ABT4QJ70_9BACL</name>
<reference evidence="2 3" key="1">
    <citation type="submission" date="2022-12" db="EMBL/GenBank/DDBJ databases">
        <title>Draft genome sequence of Paenibacillus sp. dW9.</title>
        <authorList>
            <person name="Choi E.-W."/>
            <person name="Kim D.-U."/>
        </authorList>
    </citation>
    <scope>NUCLEOTIDE SEQUENCE [LARGE SCALE GENOMIC DNA]</scope>
    <source>
        <strain evidence="3">dW9</strain>
    </source>
</reference>
<evidence type="ECO:0000313" key="2">
    <source>
        <dbReference type="EMBL" id="MCZ8516924.1"/>
    </source>
</evidence>